<evidence type="ECO:0000313" key="2">
    <source>
        <dbReference type="Proteomes" id="UP000191554"/>
    </source>
</evidence>
<dbReference type="EMBL" id="MZGX01000012">
    <property type="protein sequence ID" value="OPX43988.1"/>
    <property type="molecule type" value="Genomic_DNA"/>
</dbReference>
<dbReference type="AlphaFoldDB" id="A0A1V4SJC4"/>
<evidence type="ECO:0000313" key="1">
    <source>
        <dbReference type="EMBL" id="OPX43988.1"/>
    </source>
</evidence>
<dbReference type="STRING" id="48256.CLHUN_20130"/>
<dbReference type="RefSeq" id="WP_080064454.1">
    <property type="nucleotide sequence ID" value="NZ_MZGX01000012.1"/>
</dbReference>
<protein>
    <recommendedName>
        <fullName evidence="3">Lipoprotein</fullName>
    </recommendedName>
</protein>
<comment type="caution">
    <text evidence="1">The sequence shown here is derived from an EMBL/GenBank/DDBJ whole genome shotgun (WGS) entry which is preliminary data.</text>
</comment>
<dbReference type="Proteomes" id="UP000191554">
    <property type="component" value="Unassembled WGS sequence"/>
</dbReference>
<name>A0A1V4SJC4_RUMHU</name>
<evidence type="ECO:0008006" key="3">
    <source>
        <dbReference type="Google" id="ProtNLM"/>
    </source>
</evidence>
<keyword evidence="2" id="KW-1185">Reference proteome</keyword>
<organism evidence="1 2">
    <name type="scientific">Ruminiclostridium hungatei</name>
    <name type="common">Clostridium hungatei</name>
    <dbReference type="NCBI Taxonomy" id="48256"/>
    <lineage>
        <taxon>Bacteria</taxon>
        <taxon>Bacillati</taxon>
        <taxon>Bacillota</taxon>
        <taxon>Clostridia</taxon>
        <taxon>Eubacteriales</taxon>
        <taxon>Oscillospiraceae</taxon>
        <taxon>Ruminiclostridium</taxon>
    </lineage>
</organism>
<gene>
    <name evidence="1" type="ORF">CLHUN_20130</name>
</gene>
<sequence length="156" mass="17693">MKKLNTIFLIILILVLVGCQTKESYMTENLIKAIDNECGEKNSCQIQMKDVTNFKWDKVVIFQVGSSNKEISKALDAEYKGATDLISGMVFVYNNQIADEELVPYDPENPNKLQYFIEKKSGEPNCLSFSADDAVFEGSKDKIDGTYYYKITARTK</sequence>
<dbReference type="PROSITE" id="PS51257">
    <property type="entry name" value="PROKAR_LIPOPROTEIN"/>
    <property type="match status" value="1"/>
</dbReference>
<reference evidence="1 2" key="1">
    <citation type="submission" date="2017-03" db="EMBL/GenBank/DDBJ databases">
        <title>Genome sequence of Clostridium hungatei DSM 14427.</title>
        <authorList>
            <person name="Poehlein A."/>
            <person name="Daniel R."/>
        </authorList>
    </citation>
    <scope>NUCLEOTIDE SEQUENCE [LARGE SCALE GENOMIC DNA]</scope>
    <source>
        <strain evidence="1 2">DSM 14427</strain>
    </source>
</reference>
<dbReference type="OrthoDB" id="2623481at2"/>
<proteinExistence type="predicted"/>
<accession>A0A1V4SJC4</accession>